<feature type="non-terminal residue" evidence="1">
    <location>
        <position position="261"/>
    </location>
</feature>
<reference evidence="1" key="1">
    <citation type="journal article" date="2020" name="Stud. Mycol.">
        <title>101 Dothideomycetes genomes: a test case for predicting lifestyles and emergence of pathogens.</title>
        <authorList>
            <person name="Haridas S."/>
            <person name="Albert R."/>
            <person name="Binder M."/>
            <person name="Bloem J."/>
            <person name="Labutti K."/>
            <person name="Salamov A."/>
            <person name="Andreopoulos B."/>
            <person name="Baker S."/>
            <person name="Barry K."/>
            <person name="Bills G."/>
            <person name="Bluhm B."/>
            <person name="Cannon C."/>
            <person name="Castanera R."/>
            <person name="Culley D."/>
            <person name="Daum C."/>
            <person name="Ezra D."/>
            <person name="Gonzalez J."/>
            <person name="Henrissat B."/>
            <person name="Kuo A."/>
            <person name="Liang C."/>
            <person name="Lipzen A."/>
            <person name="Lutzoni F."/>
            <person name="Magnuson J."/>
            <person name="Mondo S."/>
            <person name="Nolan M."/>
            <person name="Ohm R."/>
            <person name="Pangilinan J."/>
            <person name="Park H.-J."/>
            <person name="Ramirez L."/>
            <person name="Alfaro M."/>
            <person name="Sun H."/>
            <person name="Tritt A."/>
            <person name="Yoshinaga Y."/>
            <person name="Zwiers L.-H."/>
            <person name="Turgeon B."/>
            <person name="Goodwin S."/>
            <person name="Spatafora J."/>
            <person name="Crous P."/>
            <person name="Grigoriev I."/>
        </authorList>
    </citation>
    <scope>NUCLEOTIDE SEQUENCE</scope>
    <source>
        <strain evidence="1">CBS 119925</strain>
    </source>
</reference>
<dbReference type="AlphaFoldDB" id="A0A6A6UYB4"/>
<proteinExistence type="predicted"/>
<keyword evidence="2" id="KW-1185">Reference proteome</keyword>
<name>A0A6A6UYB4_9PLEO</name>
<dbReference type="Proteomes" id="UP000799440">
    <property type="component" value="Unassembled WGS sequence"/>
</dbReference>
<evidence type="ECO:0000313" key="1">
    <source>
        <dbReference type="EMBL" id="KAF2743258.1"/>
    </source>
</evidence>
<accession>A0A6A6UYB4</accession>
<sequence>MDTEGAITRATGILEKPSQWKTWLFLRRSKADQNDLWDYCNPDLPDNQITTLKAPIEPQLAEYADTSDDPSASPIPTRLHELDENRQKPFTYDFKRYEHKLAEYKVQKKALAALSSEIASTVAGSQVFHIFDCHDARSRLVKLKKVFAPSDATRDRELLTKYRALQNTQRGKQVEAWLNSWLQISGLAKDANLPEMTGYRAQEDFIIAIQPLAPEYSATLHSQLIIKEAAGQTIDPIEDYINNFQTYWRRAKPVQASLGAF</sequence>
<organism evidence="1 2">
    <name type="scientific">Sporormia fimetaria CBS 119925</name>
    <dbReference type="NCBI Taxonomy" id="1340428"/>
    <lineage>
        <taxon>Eukaryota</taxon>
        <taxon>Fungi</taxon>
        <taxon>Dikarya</taxon>
        <taxon>Ascomycota</taxon>
        <taxon>Pezizomycotina</taxon>
        <taxon>Dothideomycetes</taxon>
        <taxon>Pleosporomycetidae</taxon>
        <taxon>Pleosporales</taxon>
        <taxon>Sporormiaceae</taxon>
        <taxon>Sporormia</taxon>
    </lineage>
</organism>
<evidence type="ECO:0000313" key="2">
    <source>
        <dbReference type="Proteomes" id="UP000799440"/>
    </source>
</evidence>
<gene>
    <name evidence="1" type="ORF">M011DRAFT_375468</name>
</gene>
<protein>
    <submittedName>
        <fullName evidence="1">Uncharacterized protein</fullName>
    </submittedName>
</protein>
<dbReference type="OrthoDB" id="3798177at2759"/>
<dbReference type="EMBL" id="MU006599">
    <property type="protein sequence ID" value="KAF2743258.1"/>
    <property type="molecule type" value="Genomic_DNA"/>
</dbReference>